<dbReference type="InterPro" id="IPR001810">
    <property type="entry name" value="F-box_dom"/>
</dbReference>
<dbReference type="STRING" id="686832.A0A0C3BXN8"/>
<reference evidence="3" key="2">
    <citation type="submission" date="2015-01" db="EMBL/GenBank/DDBJ databases">
        <title>Evolutionary Origins and Diversification of the Mycorrhizal Mutualists.</title>
        <authorList>
            <consortium name="DOE Joint Genome Institute"/>
            <consortium name="Mycorrhizal Genomics Consortium"/>
            <person name="Kohler A."/>
            <person name="Kuo A."/>
            <person name="Nagy L.G."/>
            <person name="Floudas D."/>
            <person name="Copeland A."/>
            <person name="Barry K.W."/>
            <person name="Cichocki N."/>
            <person name="Veneault-Fourrey C."/>
            <person name="LaButti K."/>
            <person name="Lindquist E.A."/>
            <person name="Lipzen A."/>
            <person name="Lundell T."/>
            <person name="Morin E."/>
            <person name="Murat C."/>
            <person name="Riley R."/>
            <person name="Ohm R."/>
            <person name="Sun H."/>
            <person name="Tunlid A."/>
            <person name="Henrissat B."/>
            <person name="Grigoriev I.V."/>
            <person name="Hibbett D.S."/>
            <person name="Martin F."/>
        </authorList>
    </citation>
    <scope>NUCLEOTIDE SEQUENCE [LARGE SCALE GENOMIC DNA]</scope>
    <source>
        <strain evidence="3">h7</strain>
    </source>
</reference>
<evidence type="ECO:0000313" key="3">
    <source>
        <dbReference type="Proteomes" id="UP000053424"/>
    </source>
</evidence>
<accession>A0A0C3BXN8</accession>
<gene>
    <name evidence="2" type="ORF">M413DRAFT_445384</name>
</gene>
<sequence length="450" mass="50509">MVSADNLNLDVLELIFCFLSGNDLPSVALVSRSFLAGVIPRLYDSISYRIRQMKGYDSEETKSPFAVLIAHPQLAVHVRNIEIRAVVTVMKSHLNPNFVRETRLALGLCKNLRTFRCTIPNILPMILPSLQDKERLENVRINAHLTMEQSKTLLKFAGLKSLALEFASWSVVDLLPTWAETVSSTLTTLTLYMINELHESIFQSTMAHLPNLIGLHVVGCPKLDHFVVLRQASQTPLLESLSLTISEASRPLTTPPPPLSHLRHLAFDARISMQPSPSPAVLSTVLDHLKLSSPALHSFTLRLPDRKIIVGETFTKQLTENYGHSLRRVAFLDCGVSRDSIAEICENCIHLEVLHVAIPMKELPPFTMSLSLSKTLHTIVDVDTHVEHVVHKALGPENVRSMIAQCHNLRKIVTNHRIWTGQPEEDGYISVSLERRHSQSFGALWFLPRE</sequence>
<dbReference type="Pfam" id="PF00646">
    <property type="entry name" value="F-box"/>
    <property type="match status" value="1"/>
</dbReference>
<dbReference type="Gene3D" id="3.80.10.10">
    <property type="entry name" value="Ribonuclease Inhibitor"/>
    <property type="match status" value="1"/>
</dbReference>
<dbReference type="OrthoDB" id="3005567at2759"/>
<dbReference type="AlphaFoldDB" id="A0A0C3BXN8"/>
<keyword evidence="3" id="KW-1185">Reference proteome</keyword>
<dbReference type="HOGENOM" id="CLU_046749_0_0_1"/>
<organism evidence="2 3">
    <name type="scientific">Hebeloma cylindrosporum</name>
    <dbReference type="NCBI Taxonomy" id="76867"/>
    <lineage>
        <taxon>Eukaryota</taxon>
        <taxon>Fungi</taxon>
        <taxon>Dikarya</taxon>
        <taxon>Basidiomycota</taxon>
        <taxon>Agaricomycotina</taxon>
        <taxon>Agaricomycetes</taxon>
        <taxon>Agaricomycetidae</taxon>
        <taxon>Agaricales</taxon>
        <taxon>Agaricineae</taxon>
        <taxon>Hymenogastraceae</taxon>
        <taxon>Hebeloma</taxon>
    </lineage>
</organism>
<evidence type="ECO:0000259" key="1">
    <source>
        <dbReference type="Pfam" id="PF00646"/>
    </source>
</evidence>
<name>A0A0C3BXN8_HEBCY</name>
<dbReference type="SUPFAM" id="SSF52047">
    <property type="entry name" value="RNI-like"/>
    <property type="match status" value="1"/>
</dbReference>
<evidence type="ECO:0000313" key="2">
    <source>
        <dbReference type="EMBL" id="KIM41365.1"/>
    </source>
</evidence>
<dbReference type="InterPro" id="IPR032675">
    <property type="entry name" value="LRR_dom_sf"/>
</dbReference>
<feature type="domain" description="F-box" evidence="1">
    <location>
        <begin position="6"/>
        <end position="34"/>
    </location>
</feature>
<dbReference type="CDD" id="cd09917">
    <property type="entry name" value="F-box_SF"/>
    <property type="match status" value="1"/>
</dbReference>
<dbReference type="EMBL" id="KN831780">
    <property type="protein sequence ID" value="KIM41365.1"/>
    <property type="molecule type" value="Genomic_DNA"/>
</dbReference>
<reference evidence="2 3" key="1">
    <citation type="submission" date="2014-04" db="EMBL/GenBank/DDBJ databases">
        <authorList>
            <consortium name="DOE Joint Genome Institute"/>
            <person name="Kuo A."/>
            <person name="Gay G."/>
            <person name="Dore J."/>
            <person name="Kohler A."/>
            <person name="Nagy L.G."/>
            <person name="Floudas D."/>
            <person name="Copeland A."/>
            <person name="Barry K.W."/>
            <person name="Cichocki N."/>
            <person name="Veneault-Fourrey C."/>
            <person name="LaButti K."/>
            <person name="Lindquist E.A."/>
            <person name="Lipzen A."/>
            <person name="Lundell T."/>
            <person name="Morin E."/>
            <person name="Murat C."/>
            <person name="Sun H."/>
            <person name="Tunlid A."/>
            <person name="Henrissat B."/>
            <person name="Grigoriev I.V."/>
            <person name="Hibbett D.S."/>
            <person name="Martin F."/>
            <person name="Nordberg H.P."/>
            <person name="Cantor M.N."/>
            <person name="Hua S.X."/>
        </authorList>
    </citation>
    <scope>NUCLEOTIDE SEQUENCE [LARGE SCALE GENOMIC DNA]</scope>
    <source>
        <strain evidence="3">h7</strain>
    </source>
</reference>
<proteinExistence type="predicted"/>
<dbReference type="Proteomes" id="UP000053424">
    <property type="component" value="Unassembled WGS sequence"/>
</dbReference>
<protein>
    <recommendedName>
        <fullName evidence="1">F-box domain-containing protein</fullName>
    </recommendedName>
</protein>